<dbReference type="Proteomes" id="UP000295689">
    <property type="component" value="Unassembled WGS sequence"/>
</dbReference>
<dbReference type="Pfam" id="PF02894">
    <property type="entry name" value="GFO_IDH_MocA_C"/>
    <property type="match status" value="1"/>
</dbReference>
<name>A0A4R2B4H3_9BACI</name>
<dbReference type="SUPFAM" id="SSF55347">
    <property type="entry name" value="Glyceraldehyde-3-phosphate dehydrogenase-like, C-terminal domain"/>
    <property type="match status" value="1"/>
</dbReference>
<sequence length="203" mass="23202">MELESHIDYDRPGIPLPKDHVNRAFYGLGVHTTDQMVSIFGAPEKVYYDIRSQSEGSNDYYHVELFYKNFKAIVKTSMIVKTPYPRFILHGTKGSFIKYGIDKQEECLKAGRMPWEKDFGIDPKENYGKVSFTDEEGKDRNLTIPTPLGDYGRFYDVFVEAIEGKKGSLVTEEEALAVIEILENGFSGQNPRVHAFNKNNKTE</sequence>
<dbReference type="PANTHER" id="PTHR43708:SF7">
    <property type="entry name" value="OXIDOREDUCTASE"/>
    <property type="match status" value="1"/>
</dbReference>
<evidence type="ECO:0000256" key="1">
    <source>
        <dbReference type="ARBA" id="ARBA00010928"/>
    </source>
</evidence>
<organism evidence="3 4">
    <name type="scientific">Mesobacillus foraminis</name>
    <dbReference type="NCBI Taxonomy" id="279826"/>
    <lineage>
        <taxon>Bacteria</taxon>
        <taxon>Bacillati</taxon>
        <taxon>Bacillota</taxon>
        <taxon>Bacilli</taxon>
        <taxon>Bacillales</taxon>
        <taxon>Bacillaceae</taxon>
        <taxon>Mesobacillus</taxon>
    </lineage>
</organism>
<feature type="domain" description="Gfo/Idh/MocA-like oxidoreductase C-terminal" evidence="2">
    <location>
        <begin position="24"/>
        <end position="186"/>
    </location>
</feature>
<protein>
    <submittedName>
        <fullName evidence="3">Oxidoreductase family protein</fullName>
    </submittedName>
</protein>
<reference evidence="3 4" key="1">
    <citation type="journal article" date="2015" name="Stand. Genomic Sci.">
        <title>Genomic Encyclopedia of Bacterial and Archaeal Type Strains, Phase III: the genomes of soil and plant-associated and newly described type strains.</title>
        <authorList>
            <person name="Whitman W.B."/>
            <person name="Woyke T."/>
            <person name="Klenk H.P."/>
            <person name="Zhou Y."/>
            <person name="Lilburn T.G."/>
            <person name="Beck B.J."/>
            <person name="De Vos P."/>
            <person name="Vandamme P."/>
            <person name="Eisen J.A."/>
            <person name="Garrity G."/>
            <person name="Hugenholtz P."/>
            <person name="Kyrpides N.C."/>
        </authorList>
    </citation>
    <scope>NUCLEOTIDE SEQUENCE [LARGE SCALE GENOMIC DNA]</scope>
    <source>
        <strain evidence="3 4">CV53</strain>
    </source>
</reference>
<proteinExistence type="inferred from homology"/>
<accession>A0A4R2B4H3</accession>
<dbReference type="Gene3D" id="3.30.360.10">
    <property type="entry name" value="Dihydrodipicolinate Reductase, domain 2"/>
    <property type="match status" value="1"/>
</dbReference>
<evidence type="ECO:0000259" key="2">
    <source>
        <dbReference type="Pfam" id="PF02894"/>
    </source>
</evidence>
<dbReference type="Gene3D" id="3.40.50.720">
    <property type="entry name" value="NAD(P)-binding Rossmann-like Domain"/>
    <property type="match status" value="1"/>
</dbReference>
<comment type="caution">
    <text evidence="3">The sequence shown here is derived from an EMBL/GenBank/DDBJ whole genome shotgun (WGS) entry which is preliminary data.</text>
</comment>
<gene>
    <name evidence="3" type="ORF">EV146_112144</name>
</gene>
<keyword evidence="4" id="KW-1185">Reference proteome</keyword>
<evidence type="ECO:0000313" key="4">
    <source>
        <dbReference type="Proteomes" id="UP000295689"/>
    </source>
</evidence>
<comment type="similarity">
    <text evidence="1">Belongs to the Gfo/Idh/MocA family.</text>
</comment>
<evidence type="ECO:0000313" key="3">
    <source>
        <dbReference type="EMBL" id="TCN21461.1"/>
    </source>
</evidence>
<dbReference type="AlphaFoldDB" id="A0A4R2B4H3"/>
<dbReference type="PANTHER" id="PTHR43708">
    <property type="entry name" value="CONSERVED EXPRESSED OXIDOREDUCTASE (EUROFUNG)"/>
    <property type="match status" value="1"/>
</dbReference>
<dbReference type="EMBL" id="SLVV01000012">
    <property type="protein sequence ID" value="TCN21461.1"/>
    <property type="molecule type" value="Genomic_DNA"/>
</dbReference>
<dbReference type="InterPro" id="IPR004104">
    <property type="entry name" value="Gfo/Idh/MocA-like_OxRdtase_C"/>
</dbReference>
<dbReference type="InterPro" id="IPR051317">
    <property type="entry name" value="Gfo/Idh/MocA_oxidoreduct"/>
</dbReference>